<dbReference type="AlphaFoldDB" id="A0A7Y6MD43"/>
<dbReference type="Pfam" id="PF00877">
    <property type="entry name" value="NLPC_P60"/>
    <property type="match status" value="1"/>
</dbReference>
<feature type="region of interest" description="Disordered" evidence="5">
    <location>
        <begin position="160"/>
        <end position="224"/>
    </location>
</feature>
<evidence type="ECO:0000313" key="8">
    <source>
        <dbReference type="EMBL" id="NUW43457.1"/>
    </source>
</evidence>
<evidence type="ECO:0000259" key="7">
    <source>
        <dbReference type="PROSITE" id="PS51935"/>
    </source>
</evidence>
<dbReference type="Gene3D" id="3.90.1720.10">
    <property type="entry name" value="endopeptidase domain like (from Nostoc punctiforme)"/>
    <property type="match status" value="1"/>
</dbReference>
<evidence type="ECO:0000256" key="2">
    <source>
        <dbReference type="ARBA" id="ARBA00022670"/>
    </source>
</evidence>
<comment type="similarity">
    <text evidence="1">Belongs to the peptidase C40 family.</text>
</comment>
<protein>
    <submittedName>
        <fullName evidence="8">C40 family peptidase</fullName>
    </submittedName>
</protein>
<feature type="signal peptide" evidence="6">
    <location>
        <begin position="1"/>
        <end position="36"/>
    </location>
</feature>
<dbReference type="InterPro" id="IPR051794">
    <property type="entry name" value="PG_Endopeptidase_C40"/>
</dbReference>
<evidence type="ECO:0000256" key="4">
    <source>
        <dbReference type="ARBA" id="ARBA00022807"/>
    </source>
</evidence>
<dbReference type="InterPro" id="IPR038765">
    <property type="entry name" value="Papain-like_cys_pep_sf"/>
</dbReference>
<proteinExistence type="inferred from homology"/>
<dbReference type="EMBL" id="JABWGO010000006">
    <property type="protein sequence ID" value="NUW43457.1"/>
    <property type="molecule type" value="Genomic_DNA"/>
</dbReference>
<dbReference type="SUPFAM" id="SSF54001">
    <property type="entry name" value="Cysteine proteinases"/>
    <property type="match status" value="1"/>
</dbReference>
<comment type="caution">
    <text evidence="8">The sequence shown here is derived from an EMBL/GenBank/DDBJ whole genome shotgun (WGS) entry which is preliminary data.</text>
</comment>
<keyword evidence="9" id="KW-1185">Reference proteome</keyword>
<gene>
    <name evidence="8" type="ORF">HT134_25475</name>
</gene>
<evidence type="ECO:0000313" key="9">
    <source>
        <dbReference type="Proteomes" id="UP000546126"/>
    </source>
</evidence>
<feature type="domain" description="NlpC/P60" evidence="7">
    <location>
        <begin position="224"/>
        <end position="360"/>
    </location>
</feature>
<sequence>MSPRPALTLSQLCRASAAITGGLLAGLTALPGAASATPATAPCFGTVTISKTYARLLNDQHLTHLDALSNRPRPLNGTARPILFAARPGSLAKREIRLVVTLPPQACAGSPPLTTALDRAGITITHATATTPVLPTWWPLWPYQAAPGAALLSPQPRWQDFQKDASPTLPMPITGLPTTSPSQKPRTHAPTPPEPPTDTHDQDTKPERRAKPENGGEANHEETRTSGEIAVAAALDQLGTPFSWGGGASTGPTRGVGRGAGTTGFDCSGLTLYAWSKAGVKLGHYTGSQFRQGRRVPVTALRKGDLVFFGGGTGDPTHVGLYLGDGIMIHAPKTGDVVRKTSFLDSPHYRPRYRGAIRPA</sequence>
<keyword evidence="4" id="KW-0788">Thiol protease</keyword>
<dbReference type="RefSeq" id="WP_175602968.1">
    <property type="nucleotide sequence ID" value="NZ_JABWGO010000006.1"/>
</dbReference>
<dbReference type="GO" id="GO:0008234">
    <property type="term" value="F:cysteine-type peptidase activity"/>
    <property type="evidence" value="ECO:0007669"/>
    <property type="project" value="UniProtKB-KW"/>
</dbReference>
<dbReference type="PANTHER" id="PTHR47359:SF3">
    <property type="entry name" value="NLP_P60 DOMAIN-CONTAINING PROTEIN-RELATED"/>
    <property type="match status" value="1"/>
</dbReference>
<dbReference type="InterPro" id="IPR000064">
    <property type="entry name" value="NLP_P60_dom"/>
</dbReference>
<dbReference type="PANTHER" id="PTHR47359">
    <property type="entry name" value="PEPTIDOGLYCAN DL-ENDOPEPTIDASE CWLO"/>
    <property type="match status" value="1"/>
</dbReference>
<keyword evidence="2" id="KW-0645">Protease</keyword>
<name>A0A7Y6MD43_9ACTN</name>
<organism evidence="8 9">
    <name type="scientific">Nonomuraea rhodomycinica</name>
    <dbReference type="NCBI Taxonomy" id="1712872"/>
    <lineage>
        <taxon>Bacteria</taxon>
        <taxon>Bacillati</taxon>
        <taxon>Actinomycetota</taxon>
        <taxon>Actinomycetes</taxon>
        <taxon>Streptosporangiales</taxon>
        <taxon>Streptosporangiaceae</taxon>
        <taxon>Nonomuraea</taxon>
    </lineage>
</organism>
<evidence type="ECO:0000256" key="5">
    <source>
        <dbReference type="SAM" id="MobiDB-lite"/>
    </source>
</evidence>
<accession>A0A7Y6MD43</accession>
<keyword evidence="6" id="KW-0732">Signal</keyword>
<evidence type="ECO:0000256" key="3">
    <source>
        <dbReference type="ARBA" id="ARBA00022801"/>
    </source>
</evidence>
<evidence type="ECO:0000256" key="6">
    <source>
        <dbReference type="SAM" id="SignalP"/>
    </source>
</evidence>
<dbReference type="GO" id="GO:0006508">
    <property type="term" value="P:proteolysis"/>
    <property type="evidence" value="ECO:0007669"/>
    <property type="project" value="UniProtKB-KW"/>
</dbReference>
<dbReference type="PROSITE" id="PS51935">
    <property type="entry name" value="NLPC_P60"/>
    <property type="match status" value="1"/>
</dbReference>
<dbReference type="Proteomes" id="UP000546126">
    <property type="component" value="Unassembled WGS sequence"/>
</dbReference>
<feature type="compositionally biased region" description="Basic and acidic residues" evidence="5">
    <location>
        <begin position="197"/>
        <end position="224"/>
    </location>
</feature>
<evidence type="ECO:0000256" key="1">
    <source>
        <dbReference type="ARBA" id="ARBA00007074"/>
    </source>
</evidence>
<reference evidence="8 9" key="1">
    <citation type="submission" date="2020-06" db="EMBL/GenBank/DDBJ databases">
        <authorList>
            <person name="Chanama M."/>
        </authorList>
    </citation>
    <scope>NUCLEOTIDE SEQUENCE [LARGE SCALE GENOMIC DNA]</scope>
    <source>
        <strain evidence="8 9">TBRC6557</strain>
    </source>
</reference>
<keyword evidence="3" id="KW-0378">Hydrolase</keyword>
<feature type="chain" id="PRO_5030956069" evidence="6">
    <location>
        <begin position="37"/>
        <end position="360"/>
    </location>
</feature>